<dbReference type="AlphaFoldDB" id="A0A372LAN0"/>
<gene>
    <name evidence="14" type="ORF">D0469_20240</name>
</gene>
<accession>A0A372LAN0</accession>
<keyword evidence="15" id="KW-1185">Reference proteome</keyword>
<evidence type="ECO:0000256" key="9">
    <source>
        <dbReference type="ARBA" id="ARBA00029596"/>
    </source>
</evidence>
<dbReference type="Pfam" id="PF03737">
    <property type="entry name" value="RraA-like"/>
    <property type="match status" value="1"/>
</dbReference>
<dbReference type="NCBIfam" id="NF004850">
    <property type="entry name" value="PRK06201.1"/>
    <property type="match status" value="1"/>
</dbReference>
<dbReference type="PANTHER" id="PTHR33254">
    <property type="entry name" value="4-HYDROXY-4-METHYL-2-OXOGLUTARATE ALDOLASE 3-RELATED"/>
    <property type="match status" value="1"/>
</dbReference>
<name>A0A372LAN0_9BACI</name>
<comment type="subunit">
    <text evidence="4">Homotrimer.</text>
</comment>
<comment type="cofactor">
    <cofactor evidence="13">
        <name>Mg(2+)</name>
        <dbReference type="ChEBI" id="CHEBI:18420"/>
    </cofactor>
</comment>
<evidence type="ECO:0000256" key="1">
    <source>
        <dbReference type="ARBA" id="ARBA00001342"/>
    </source>
</evidence>
<keyword evidence="13" id="KW-0460">Magnesium</keyword>
<dbReference type="Gene3D" id="3.50.30.40">
    <property type="entry name" value="Ribonuclease E inhibitor RraA/RraA-like"/>
    <property type="match status" value="1"/>
</dbReference>
<evidence type="ECO:0000256" key="6">
    <source>
        <dbReference type="ARBA" id="ARBA00012947"/>
    </source>
</evidence>
<evidence type="ECO:0000256" key="7">
    <source>
        <dbReference type="ARBA" id="ARBA00016549"/>
    </source>
</evidence>
<comment type="function">
    <text evidence="8">Catalyzes the aldol cleavage of 4-hydroxy-4-methyl-2-oxoglutarate (HMG) into 2 molecules of pyruvate. Also contains a secondary oxaloacetate (OAA) decarboxylase activity due to the common pyruvate enolate transition state formed following C-C bond cleavage in the retro-aldol and decarboxylation reactions.</text>
</comment>
<evidence type="ECO:0000256" key="3">
    <source>
        <dbReference type="ARBA" id="ARBA00008621"/>
    </source>
</evidence>
<evidence type="ECO:0000256" key="4">
    <source>
        <dbReference type="ARBA" id="ARBA00011233"/>
    </source>
</evidence>
<evidence type="ECO:0000256" key="10">
    <source>
        <dbReference type="ARBA" id="ARBA00030169"/>
    </source>
</evidence>
<dbReference type="RefSeq" id="WP_117328528.1">
    <property type="nucleotide sequence ID" value="NZ_QVTE01000070.1"/>
</dbReference>
<dbReference type="PANTHER" id="PTHR33254:SF4">
    <property type="entry name" value="4-HYDROXY-4-METHYL-2-OXOGLUTARATE ALDOLASE 3-RELATED"/>
    <property type="match status" value="1"/>
</dbReference>
<evidence type="ECO:0000256" key="5">
    <source>
        <dbReference type="ARBA" id="ARBA00012213"/>
    </source>
</evidence>
<dbReference type="CDD" id="cd16841">
    <property type="entry name" value="RraA_family"/>
    <property type="match status" value="1"/>
</dbReference>
<dbReference type="Proteomes" id="UP000264541">
    <property type="component" value="Unassembled WGS sequence"/>
</dbReference>
<organism evidence="14 15">
    <name type="scientific">Peribacillus saganii</name>
    <dbReference type="NCBI Taxonomy" id="2303992"/>
    <lineage>
        <taxon>Bacteria</taxon>
        <taxon>Bacillati</taxon>
        <taxon>Bacillota</taxon>
        <taxon>Bacilli</taxon>
        <taxon>Bacillales</taxon>
        <taxon>Bacillaceae</taxon>
        <taxon>Peribacillus</taxon>
    </lineage>
</organism>
<feature type="binding site" evidence="13">
    <location>
        <position position="122"/>
    </location>
    <ligand>
        <name>Mg(2+)</name>
        <dbReference type="ChEBI" id="CHEBI:18420"/>
    </ligand>
</feature>
<comment type="cofactor">
    <cofactor evidence="2">
        <name>a divalent metal cation</name>
        <dbReference type="ChEBI" id="CHEBI:60240"/>
    </cofactor>
</comment>
<feature type="binding site" evidence="13">
    <location>
        <position position="121"/>
    </location>
    <ligand>
        <name>substrate</name>
    </ligand>
</feature>
<dbReference type="EC" id="4.1.3.17" evidence="5"/>
<reference evidence="14 15" key="1">
    <citation type="submission" date="2018-08" db="EMBL/GenBank/DDBJ databases">
        <title>Bacillus chawlae sp. nov., Bacillus glennii sp. nov., and Bacillus saganii sp. nov. Isolated from the Vehicle Assembly Building at Kennedy Space Center where the Viking Spacecraft were Assembled.</title>
        <authorList>
            <person name="Seuylemezian A."/>
            <person name="Vaishampayan P."/>
        </authorList>
    </citation>
    <scope>NUCLEOTIDE SEQUENCE [LARGE SCALE GENOMIC DNA]</scope>
    <source>
        <strain evidence="14 15">V47-23a</strain>
    </source>
</reference>
<sequence>MGNIGYRVINDFQRIESNVIEGYKGIATPVIGDVMGKMWVMNHLIKSINSPGIHVVGSALTVRTHPSDNLMVHKAMDLAKPGDIIVIDASGDTQHAILGEIMCHYARSRGIAGFVVDGAVRDRLSISNMGFPVFSKGVTPRGPYKEGPGEVNTVISCGNVPVSPGDIIVGDDDGVAVIPKADAELVLTKSNILLRQEEEIVQKIDQGQWDRRWVDQTLEAKGIEIKQKV</sequence>
<dbReference type="EC" id="4.1.1.112" evidence="6"/>
<proteinExistence type="inferred from homology"/>
<comment type="catalytic activity">
    <reaction evidence="1">
        <text>4-hydroxy-4-methyl-2-oxoglutarate = 2 pyruvate</text>
        <dbReference type="Rhea" id="RHEA:22748"/>
        <dbReference type="ChEBI" id="CHEBI:15361"/>
        <dbReference type="ChEBI" id="CHEBI:58276"/>
        <dbReference type="EC" id="4.1.3.17"/>
    </reaction>
</comment>
<comment type="caution">
    <text evidence="14">The sequence shown here is derived from an EMBL/GenBank/DDBJ whole genome shotgun (WGS) entry which is preliminary data.</text>
</comment>
<protein>
    <recommendedName>
        <fullName evidence="7">Putative 4-hydroxy-4-methyl-2-oxoglutarate aldolase</fullName>
        <ecNumber evidence="6">4.1.1.112</ecNumber>
        <ecNumber evidence="5">4.1.3.17</ecNumber>
    </recommendedName>
    <alternativeName>
        <fullName evidence="11">Oxaloacetate decarboxylase</fullName>
    </alternativeName>
    <alternativeName>
        <fullName evidence="9">Regulator of ribonuclease activity homolog</fullName>
    </alternativeName>
    <alternativeName>
        <fullName evidence="10">RraA-like protein</fullName>
    </alternativeName>
</protein>
<dbReference type="OrthoDB" id="9784786at2"/>
<dbReference type="EMBL" id="QVTE01000070">
    <property type="protein sequence ID" value="RFU62806.1"/>
    <property type="molecule type" value="Genomic_DNA"/>
</dbReference>
<dbReference type="SUPFAM" id="SSF89562">
    <property type="entry name" value="RraA-like"/>
    <property type="match status" value="1"/>
</dbReference>
<evidence type="ECO:0000313" key="14">
    <source>
        <dbReference type="EMBL" id="RFU62806.1"/>
    </source>
</evidence>
<comment type="catalytic activity">
    <reaction evidence="12">
        <text>oxaloacetate + H(+) = pyruvate + CO2</text>
        <dbReference type="Rhea" id="RHEA:15641"/>
        <dbReference type="ChEBI" id="CHEBI:15361"/>
        <dbReference type="ChEBI" id="CHEBI:15378"/>
        <dbReference type="ChEBI" id="CHEBI:16452"/>
        <dbReference type="ChEBI" id="CHEBI:16526"/>
        <dbReference type="EC" id="4.1.1.112"/>
    </reaction>
</comment>
<evidence type="ECO:0000256" key="11">
    <source>
        <dbReference type="ARBA" id="ARBA00032305"/>
    </source>
</evidence>
<evidence type="ECO:0000256" key="12">
    <source>
        <dbReference type="ARBA" id="ARBA00047973"/>
    </source>
</evidence>
<feature type="binding site" evidence="13">
    <location>
        <begin position="99"/>
        <end position="102"/>
    </location>
    <ligand>
        <name>substrate</name>
    </ligand>
</feature>
<dbReference type="InterPro" id="IPR036704">
    <property type="entry name" value="RraA/RraA-like_sf"/>
</dbReference>
<evidence type="ECO:0000313" key="15">
    <source>
        <dbReference type="Proteomes" id="UP000264541"/>
    </source>
</evidence>
<dbReference type="GO" id="GO:0008948">
    <property type="term" value="F:oxaloacetate decarboxylase activity"/>
    <property type="evidence" value="ECO:0007669"/>
    <property type="project" value="UniProtKB-EC"/>
</dbReference>
<evidence type="ECO:0000256" key="13">
    <source>
        <dbReference type="PIRSR" id="PIRSR605493-1"/>
    </source>
</evidence>
<dbReference type="InterPro" id="IPR005493">
    <property type="entry name" value="RraA/RraA-like"/>
</dbReference>
<comment type="similarity">
    <text evidence="3">Belongs to the class II aldolase/RraA-like family.</text>
</comment>
<dbReference type="GO" id="GO:0047443">
    <property type="term" value="F:4-hydroxy-4-methyl-2-oxoglutarate aldolase activity"/>
    <property type="evidence" value="ECO:0007669"/>
    <property type="project" value="UniProtKB-EC"/>
</dbReference>
<keyword evidence="13" id="KW-0479">Metal-binding</keyword>
<evidence type="ECO:0000256" key="8">
    <source>
        <dbReference type="ARBA" id="ARBA00025046"/>
    </source>
</evidence>
<dbReference type="GO" id="GO:0046872">
    <property type="term" value="F:metal ion binding"/>
    <property type="evidence" value="ECO:0007669"/>
    <property type="project" value="UniProtKB-KW"/>
</dbReference>
<evidence type="ECO:0000256" key="2">
    <source>
        <dbReference type="ARBA" id="ARBA00001968"/>
    </source>
</evidence>